<dbReference type="RefSeq" id="WP_035663086.1">
    <property type="nucleotide sequence ID" value="NZ_BAUV01000007.1"/>
</dbReference>
<comment type="similarity">
    <text evidence="1">Belongs to the YciI family.</text>
</comment>
<feature type="domain" description="YCII-related" evidence="2">
    <location>
        <begin position="11"/>
        <end position="82"/>
    </location>
</feature>
<evidence type="ECO:0000259" key="2">
    <source>
        <dbReference type="Pfam" id="PF03795"/>
    </source>
</evidence>
<dbReference type="PANTHER" id="PTHR37828:SF1">
    <property type="entry name" value="YCII-RELATED DOMAIN-CONTAINING PROTEIN"/>
    <property type="match status" value="1"/>
</dbReference>
<gene>
    <name evidence="3" type="ORF">JCM9157_1327</name>
</gene>
<dbReference type="PANTHER" id="PTHR37828">
    <property type="entry name" value="GSR2449 PROTEIN"/>
    <property type="match status" value="1"/>
</dbReference>
<evidence type="ECO:0000313" key="3">
    <source>
        <dbReference type="EMBL" id="GAE34281.1"/>
    </source>
</evidence>
<dbReference type="SUPFAM" id="SSF54909">
    <property type="entry name" value="Dimeric alpha+beta barrel"/>
    <property type="match status" value="1"/>
</dbReference>
<dbReference type="InterPro" id="IPR011008">
    <property type="entry name" value="Dimeric_a/b-barrel"/>
</dbReference>
<dbReference type="OrthoDB" id="162319at2"/>
<evidence type="ECO:0000256" key="1">
    <source>
        <dbReference type="ARBA" id="ARBA00007689"/>
    </source>
</evidence>
<accession>W4QQC4</accession>
<dbReference type="Proteomes" id="UP000018896">
    <property type="component" value="Unassembled WGS sequence"/>
</dbReference>
<dbReference type="Pfam" id="PF03795">
    <property type="entry name" value="YCII"/>
    <property type="match status" value="1"/>
</dbReference>
<organism evidence="3 4">
    <name type="scientific">Halalkalibacter akibai (strain ATCC 43226 / DSM 21942 / CIP 109018 / JCM 9157 / 1139)</name>
    <name type="common">Bacillus akibai</name>
    <dbReference type="NCBI Taxonomy" id="1236973"/>
    <lineage>
        <taxon>Bacteria</taxon>
        <taxon>Bacillati</taxon>
        <taxon>Bacillota</taxon>
        <taxon>Bacilli</taxon>
        <taxon>Bacillales</taxon>
        <taxon>Bacillaceae</taxon>
        <taxon>Halalkalibacter</taxon>
    </lineage>
</organism>
<reference evidence="3 4" key="1">
    <citation type="journal article" date="2014" name="Genome Announc.">
        <title>Draft Genome Sequences of Three Alkaliphilic Bacillus Strains, Bacillus wakoensis JCM 9140T, Bacillus akibai JCM 9157T, and Bacillus hemicellulosilyticus JCM 9152T.</title>
        <authorList>
            <person name="Yuki M."/>
            <person name="Oshima K."/>
            <person name="Suda W."/>
            <person name="Oshida Y."/>
            <person name="Kitamura K."/>
            <person name="Iida T."/>
            <person name="Hattori M."/>
            <person name="Ohkuma M."/>
        </authorList>
    </citation>
    <scope>NUCLEOTIDE SEQUENCE [LARGE SCALE GENOMIC DNA]</scope>
    <source>
        <strain evidence="3 4">JCM 9157</strain>
    </source>
</reference>
<keyword evidence="4" id="KW-1185">Reference proteome</keyword>
<dbReference type="AlphaFoldDB" id="W4QQC4"/>
<sequence length="85" mass="9635">MALFTAILYMENEELNATYRPAHLEYLEGLEKEGKIFAKGPFLDGAGGMVIYEVDSLEEARKLAEADPYVVKGVRKLELHEWGKM</sequence>
<protein>
    <recommendedName>
        <fullName evidence="2">YCII-related domain-containing protein</fullName>
    </recommendedName>
</protein>
<dbReference type="Gene3D" id="3.30.70.1060">
    <property type="entry name" value="Dimeric alpha+beta barrel"/>
    <property type="match status" value="1"/>
</dbReference>
<evidence type="ECO:0000313" key="4">
    <source>
        <dbReference type="Proteomes" id="UP000018896"/>
    </source>
</evidence>
<proteinExistence type="inferred from homology"/>
<dbReference type="STRING" id="1236973.JCM9157_1327"/>
<dbReference type="InterPro" id="IPR005545">
    <property type="entry name" value="YCII"/>
</dbReference>
<comment type="caution">
    <text evidence="3">The sequence shown here is derived from an EMBL/GenBank/DDBJ whole genome shotgun (WGS) entry which is preliminary data.</text>
</comment>
<name>W4QQC4_HALA3</name>
<dbReference type="EMBL" id="BAUV01000007">
    <property type="protein sequence ID" value="GAE34281.1"/>
    <property type="molecule type" value="Genomic_DNA"/>
</dbReference>
<dbReference type="eggNOG" id="COG2350">
    <property type="taxonomic scope" value="Bacteria"/>
</dbReference>